<gene>
    <name evidence="1" type="ORF">VOLCADRAFT_92089</name>
</gene>
<protein>
    <submittedName>
        <fullName evidence="1">Uncharacterized protein</fullName>
    </submittedName>
</protein>
<keyword evidence="2" id="KW-1185">Reference proteome</keyword>
<dbReference type="AlphaFoldDB" id="D8TYK2"/>
<organism evidence="2">
    <name type="scientific">Volvox carteri f. nagariensis</name>
    <dbReference type="NCBI Taxonomy" id="3068"/>
    <lineage>
        <taxon>Eukaryota</taxon>
        <taxon>Viridiplantae</taxon>
        <taxon>Chlorophyta</taxon>
        <taxon>core chlorophytes</taxon>
        <taxon>Chlorophyceae</taxon>
        <taxon>CS clade</taxon>
        <taxon>Chlamydomonadales</taxon>
        <taxon>Volvocaceae</taxon>
        <taxon>Volvox</taxon>
    </lineage>
</organism>
<evidence type="ECO:0000313" key="1">
    <source>
        <dbReference type="EMBL" id="EFJ47325.1"/>
    </source>
</evidence>
<dbReference type="KEGG" id="vcn:VOLCADRAFT_92089"/>
<evidence type="ECO:0000313" key="2">
    <source>
        <dbReference type="Proteomes" id="UP000001058"/>
    </source>
</evidence>
<dbReference type="RefSeq" id="XP_002951514.1">
    <property type="nucleotide sequence ID" value="XM_002951468.1"/>
</dbReference>
<reference evidence="1 2" key="1">
    <citation type="journal article" date="2010" name="Science">
        <title>Genomic analysis of organismal complexity in the multicellular green alga Volvox carteri.</title>
        <authorList>
            <person name="Prochnik S.E."/>
            <person name="Umen J."/>
            <person name="Nedelcu A.M."/>
            <person name="Hallmann A."/>
            <person name="Miller S.M."/>
            <person name="Nishii I."/>
            <person name="Ferris P."/>
            <person name="Kuo A."/>
            <person name="Mitros T."/>
            <person name="Fritz-Laylin L.K."/>
            <person name="Hellsten U."/>
            <person name="Chapman J."/>
            <person name="Simakov O."/>
            <person name="Rensing S.A."/>
            <person name="Terry A."/>
            <person name="Pangilinan J."/>
            <person name="Kapitonov V."/>
            <person name="Jurka J."/>
            <person name="Salamov A."/>
            <person name="Shapiro H."/>
            <person name="Schmutz J."/>
            <person name="Grimwood J."/>
            <person name="Lindquist E."/>
            <person name="Lucas S."/>
            <person name="Grigoriev I.V."/>
            <person name="Schmitt R."/>
            <person name="Kirk D."/>
            <person name="Rokhsar D.S."/>
        </authorList>
    </citation>
    <scope>NUCLEOTIDE SEQUENCE [LARGE SCALE GENOMIC DNA]</scope>
    <source>
        <strain evidence="2">f. Nagariensis / Eve</strain>
    </source>
</reference>
<proteinExistence type="predicted"/>
<name>D8TYK2_VOLCA</name>
<dbReference type="InParanoid" id="D8TYK2"/>
<dbReference type="OrthoDB" id="2020029at2759"/>
<dbReference type="Proteomes" id="UP000001058">
    <property type="component" value="Unassembled WGS sequence"/>
</dbReference>
<accession>D8TYK2</accession>
<dbReference type="GeneID" id="9615598"/>
<dbReference type="EMBL" id="GL378345">
    <property type="protein sequence ID" value="EFJ47325.1"/>
    <property type="molecule type" value="Genomic_DNA"/>
</dbReference>
<sequence>MAASTWGEYLGKTGWEKIPCIPAYPQTCIPAYLHTCIPAYLHTCIPAYLHTCIPAYLHTCIPAYLHTCIPAYLHIPAHTCIQVAKRVLILLAEALSKAKDYASHSKTPPRAGRTYLGTQQLYQVM</sequence>